<dbReference type="EMBL" id="BOPC01000011">
    <property type="protein sequence ID" value="GIJ25654.1"/>
    <property type="molecule type" value="Genomic_DNA"/>
</dbReference>
<comment type="caution">
    <text evidence="2">The sequence shown here is derived from an EMBL/GenBank/DDBJ whole genome shotgun (WGS) entry which is preliminary data.</text>
</comment>
<protein>
    <recommendedName>
        <fullName evidence="4">Twin-arginine translocation signal domain-containing protein</fullName>
    </recommendedName>
</protein>
<sequence>MKKQLTKLRSNRRRLLAGAGASGLAMATAVFGRSTPAHAANWACCTLSFVPPNITYANCTGSPHWVWQCTFGTVGPVYRYNCCEKYNAAKTAYVGSATKYTCISNCG</sequence>
<feature type="signal peptide" evidence="1">
    <location>
        <begin position="1"/>
        <end position="39"/>
    </location>
</feature>
<name>A0ABQ4J662_9ACTN</name>
<keyword evidence="1" id="KW-0732">Signal</keyword>
<evidence type="ECO:0000313" key="2">
    <source>
        <dbReference type="EMBL" id="GIJ25654.1"/>
    </source>
</evidence>
<keyword evidence="3" id="KW-1185">Reference proteome</keyword>
<organism evidence="2 3">
    <name type="scientific">Micromonospora qiuiae</name>
    <dbReference type="NCBI Taxonomy" id="502268"/>
    <lineage>
        <taxon>Bacteria</taxon>
        <taxon>Bacillati</taxon>
        <taxon>Actinomycetota</taxon>
        <taxon>Actinomycetes</taxon>
        <taxon>Micromonosporales</taxon>
        <taxon>Micromonosporaceae</taxon>
        <taxon>Micromonospora</taxon>
    </lineage>
</organism>
<dbReference type="PROSITE" id="PS51318">
    <property type="entry name" value="TAT"/>
    <property type="match status" value="1"/>
</dbReference>
<evidence type="ECO:0000313" key="3">
    <source>
        <dbReference type="Proteomes" id="UP000653076"/>
    </source>
</evidence>
<dbReference type="Proteomes" id="UP000653076">
    <property type="component" value="Unassembled WGS sequence"/>
</dbReference>
<proteinExistence type="predicted"/>
<dbReference type="RefSeq" id="WP_204033082.1">
    <property type="nucleotide sequence ID" value="NZ_BOPC01000011.1"/>
</dbReference>
<reference evidence="2 3" key="1">
    <citation type="submission" date="2021-01" db="EMBL/GenBank/DDBJ databases">
        <title>Whole genome shotgun sequence of Verrucosispora qiuiae NBRC 106684.</title>
        <authorList>
            <person name="Komaki H."/>
            <person name="Tamura T."/>
        </authorList>
    </citation>
    <scope>NUCLEOTIDE SEQUENCE [LARGE SCALE GENOMIC DNA]</scope>
    <source>
        <strain evidence="2 3">NBRC 106684</strain>
    </source>
</reference>
<dbReference type="InterPro" id="IPR006311">
    <property type="entry name" value="TAT_signal"/>
</dbReference>
<gene>
    <name evidence="2" type="ORF">Vqi01_08160</name>
</gene>
<evidence type="ECO:0008006" key="4">
    <source>
        <dbReference type="Google" id="ProtNLM"/>
    </source>
</evidence>
<accession>A0ABQ4J662</accession>
<feature type="chain" id="PRO_5046808883" description="Twin-arginine translocation signal domain-containing protein" evidence="1">
    <location>
        <begin position="40"/>
        <end position="107"/>
    </location>
</feature>
<evidence type="ECO:0000256" key="1">
    <source>
        <dbReference type="SAM" id="SignalP"/>
    </source>
</evidence>